<evidence type="ECO:0000313" key="4">
    <source>
        <dbReference type="Proteomes" id="UP000315983"/>
    </source>
</evidence>
<evidence type="ECO:0000313" key="3">
    <source>
        <dbReference type="EMBL" id="TQL35600.1"/>
    </source>
</evidence>
<dbReference type="InterPro" id="IPR011330">
    <property type="entry name" value="Glyco_hydro/deAcase_b/a-brl"/>
</dbReference>
<dbReference type="Gene3D" id="3.20.20.370">
    <property type="entry name" value="Glycoside hydrolase/deacetylase"/>
    <property type="match status" value="1"/>
</dbReference>
<name>A0A542XIJ5_SALAC</name>
<gene>
    <name evidence="3" type="ORF">FB564_0651</name>
    <name evidence="2" type="ORF">Sar04_47050</name>
</gene>
<feature type="domain" description="NodB homology" evidence="1">
    <location>
        <begin position="56"/>
        <end position="242"/>
    </location>
</feature>
<dbReference type="SUPFAM" id="SSF88713">
    <property type="entry name" value="Glycoside hydrolase/deacetylase"/>
    <property type="match status" value="1"/>
</dbReference>
<evidence type="ECO:0000313" key="2">
    <source>
        <dbReference type="EMBL" id="GIM87969.1"/>
    </source>
</evidence>
<dbReference type="PROSITE" id="PS51677">
    <property type="entry name" value="NODB"/>
    <property type="match status" value="1"/>
</dbReference>
<dbReference type="EMBL" id="VFOL01000001">
    <property type="protein sequence ID" value="TQL35600.1"/>
    <property type="molecule type" value="Genomic_DNA"/>
</dbReference>
<evidence type="ECO:0000259" key="1">
    <source>
        <dbReference type="PROSITE" id="PS51677"/>
    </source>
</evidence>
<reference evidence="3 4" key="1">
    <citation type="submission" date="2019-06" db="EMBL/GenBank/DDBJ databases">
        <title>Sequencing the genomes of 1000 actinobacteria strains.</title>
        <authorList>
            <person name="Klenk H.-P."/>
        </authorList>
    </citation>
    <scope>NUCLEOTIDE SEQUENCE [LARGE SCALE GENOMIC DNA]</scope>
    <source>
        <strain evidence="3 4">DSM 44819</strain>
    </source>
</reference>
<protein>
    <submittedName>
        <fullName evidence="3">Peptidoglycan/xylan/chitin deacetylase (PgdA/CDA1 family)</fullName>
    </submittedName>
    <submittedName>
        <fullName evidence="2">Polysaccharide deacetylase familiy protein</fullName>
    </submittedName>
</protein>
<evidence type="ECO:0000313" key="5">
    <source>
        <dbReference type="Proteomes" id="UP000677457"/>
    </source>
</evidence>
<sequence>MARGVRIGRPAPRPWLVGTVAVAAGGVVAQALPVVTASGAVRRRWWPHLAGVGAASRIALTFDDGPNRTSTSLFLRALERAGVQATFFVLGTLLDRDPGLGREMAAAGHELAVHGWEHRNLLWRSRAATYADIARARDAIAAVTGTSPSWYRPPYGVLTTSALLACRRLGLAPRLWTAWGRDWEATRSPASIWETIVKDLGGGGTVLLHDSDYASTPGTWRGALAVLPRLVDWARDRELTIGTLGTHQGTGAVEDRAWRTPVPGTSWAWRRTGWVTASGEATA</sequence>
<dbReference type="PANTHER" id="PTHR10587:SF137">
    <property type="entry name" value="4-DEOXY-4-FORMAMIDO-L-ARABINOSE-PHOSPHOUNDECAPRENOL DEFORMYLASE ARND-RELATED"/>
    <property type="match status" value="1"/>
</dbReference>
<dbReference type="InterPro" id="IPR050248">
    <property type="entry name" value="Polysacc_deacetylase_ArnD"/>
</dbReference>
<dbReference type="EMBL" id="BOQM01000053">
    <property type="protein sequence ID" value="GIM87969.1"/>
    <property type="molecule type" value="Genomic_DNA"/>
</dbReference>
<reference evidence="2 5" key="2">
    <citation type="submission" date="2021-03" db="EMBL/GenBank/DDBJ databases">
        <title>Whole genome shotgun sequence of Salinispora arenicola NBRC 105043.</title>
        <authorList>
            <person name="Komaki H."/>
            <person name="Tamura T."/>
        </authorList>
    </citation>
    <scope>NUCLEOTIDE SEQUENCE [LARGE SCALE GENOMIC DNA]</scope>
    <source>
        <strain evidence="2 5">NBRC 105043</strain>
    </source>
</reference>
<dbReference type="PANTHER" id="PTHR10587">
    <property type="entry name" value="GLYCOSYL TRANSFERASE-RELATED"/>
    <property type="match status" value="1"/>
</dbReference>
<keyword evidence="5" id="KW-1185">Reference proteome</keyword>
<dbReference type="AlphaFoldDB" id="A0A542XIJ5"/>
<dbReference type="Pfam" id="PF01522">
    <property type="entry name" value="Polysacc_deac_1"/>
    <property type="match status" value="1"/>
</dbReference>
<comment type="caution">
    <text evidence="3">The sequence shown here is derived from an EMBL/GenBank/DDBJ whole genome shotgun (WGS) entry which is preliminary data.</text>
</comment>
<dbReference type="CDD" id="cd10959">
    <property type="entry name" value="CE4_NodB_like_3"/>
    <property type="match status" value="1"/>
</dbReference>
<proteinExistence type="predicted"/>
<organism evidence="3 4">
    <name type="scientific">Salinispora arenicola</name>
    <dbReference type="NCBI Taxonomy" id="168697"/>
    <lineage>
        <taxon>Bacteria</taxon>
        <taxon>Bacillati</taxon>
        <taxon>Actinomycetota</taxon>
        <taxon>Actinomycetes</taxon>
        <taxon>Micromonosporales</taxon>
        <taxon>Micromonosporaceae</taxon>
        <taxon>Salinispora</taxon>
    </lineage>
</organism>
<dbReference type="GO" id="GO:0005975">
    <property type="term" value="P:carbohydrate metabolic process"/>
    <property type="evidence" value="ECO:0007669"/>
    <property type="project" value="InterPro"/>
</dbReference>
<accession>A0A542XIJ5</accession>
<dbReference type="Proteomes" id="UP000315983">
    <property type="component" value="Unassembled WGS sequence"/>
</dbReference>
<dbReference type="Proteomes" id="UP000677457">
    <property type="component" value="Unassembled WGS sequence"/>
</dbReference>
<dbReference type="InterPro" id="IPR002509">
    <property type="entry name" value="NODB_dom"/>
</dbReference>
<dbReference type="GO" id="GO:0016810">
    <property type="term" value="F:hydrolase activity, acting on carbon-nitrogen (but not peptide) bonds"/>
    <property type="evidence" value="ECO:0007669"/>
    <property type="project" value="InterPro"/>
</dbReference>